<dbReference type="AlphaFoldDB" id="A0A4Y2C0N3"/>
<organism evidence="1 2">
    <name type="scientific">Araneus ventricosus</name>
    <name type="common">Orbweaver spider</name>
    <name type="synonym">Epeira ventricosa</name>
    <dbReference type="NCBI Taxonomy" id="182803"/>
    <lineage>
        <taxon>Eukaryota</taxon>
        <taxon>Metazoa</taxon>
        <taxon>Ecdysozoa</taxon>
        <taxon>Arthropoda</taxon>
        <taxon>Chelicerata</taxon>
        <taxon>Arachnida</taxon>
        <taxon>Araneae</taxon>
        <taxon>Araneomorphae</taxon>
        <taxon>Entelegynae</taxon>
        <taxon>Araneoidea</taxon>
        <taxon>Araneidae</taxon>
        <taxon>Araneus</taxon>
    </lineage>
</organism>
<gene>
    <name evidence="1" type="ORF">AVEN_182508_1</name>
</gene>
<evidence type="ECO:0000313" key="2">
    <source>
        <dbReference type="Proteomes" id="UP000499080"/>
    </source>
</evidence>
<reference evidence="1 2" key="1">
    <citation type="journal article" date="2019" name="Sci. Rep.">
        <title>Orb-weaving spider Araneus ventricosus genome elucidates the spidroin gene catalogue.</title>
        <authorList>
            <person name="Kono N."/>
            <person name="Nakamura H."/>
            <person name="Ohtoshi R."/>
            <person name="Moran D.A.P."/>
            <person name="Shinohara A."/>
            <person name="Yoshida Y."/>
            <person name="Fujiwara M."/>
            <person name="Mori M."/>
            <person name="Tomita M."/>
            <person name="Arakawa K."/>
        </authorList>
    </citation>
    <scope>NUCLEOTIDE SEQUENCE [LARGE SCALE GENOMIC DNA]</scope>
</reference>
<name>A0A4Y2C0N3_ARAVE</name>
<sequence length="103" mass="11584">MASQALSQRSVVHRYTTVFEYLLPVGIRAASPYPRCTQNLQQSVRSVLRSPSVDSLPLIPEHLPTSLLNVQAIPQTLAQQRFFAVPRKEARRTSSKEGRTTDH</sequence>
<dbReference type="EMBL" id="BGPR01000125">
    <property type="protein sequence ID" value="GBL96924.1"/>
    <property type="molecule type" value="Genomic_DNA"/>
</dbReference>
<comment type="caution">
    <text evidence="1">The sequence shown here is derived from an EMBL/GenBank/DDBJ whole genome shotgun (WGS) entry which is preliminary data.</text>
</comment>
<proteinExistence type="predicted"/>
<protein>
    <submittedName>
        <fullName evidence="1">Uncharacterized protein</fullName>
    </submittedName>
</protein>
<evidence type="ECO:0000313" key="1">
    <source>
        <dbReference type="EMBL" id="GBL96924.1"/>
    </source>
</evidence>
<accession>A0A4Y2C0N3</accession>
<dbReference type="Proteomes" id="UP000499080">
    <property type="component" value="Unassembled WGS sequence"/>
</dbReference>
<keyword evidence="2" id="KW-1185">Reference proteome</keyword>